<dbReference type="AlphaFoldDB" id="A0A1R4FGZ6"/>
<gene>
    <name evidence="1" type="ORF">FM111_04695</name>
</gene>
<reference evidence="1 2" key="1">
    <citation type="submission" date="2017-02" db="EMBL/GenBank/DDBJ databases">
        <authorList>
            <person name="Peterson S.W."/>
        </authorList>
    </citation>
    <scope>NUCLEOTIDE SEQUENCE [LARGE SCALE GENOMIC DNA]</scope>
    <source>
        <strain evidence="1 2">3F5N</strain>
    </source>
</reference>
<name>A0A1R4FGZ6_BREDI</name>
<accession>A0A1R4FGZ6</accession>
<sequence>MLLEDDDPSFLAKLEIGLAIEKRRGQNDRHDSAEEDERHLLRERQYVFGKIHRTKN</sequence>
<evidence type="ECO:0000313" key="1">
    <source>
        <dbReference type="EMBL" id="SJM55176.1"/>
    </source>
</evidence>
<proteinExistence type="predicted"/>
<organism evidence="1 2">
    <name type="scientific">Brevundimonas diminuta 3F5N</name>
    <dbReference type="NCBI Taxonomy" id="1255603"/>
    <lineage>
        <taxon>Bacteria</taxon>
        <taxon>Pseudomonadati</taxon>
        <taxon>Pseudomonadota</taxon>
        <taxon>Alphaproteobacteria</taxon>
        <taxon>Caulobacterales</taxon>
        <taxon>Caulobacteraceae</taxon>
        <taxon>Brevundimonas</taxon>
    </lineage>
</organism>
<dbReference type="Proteomes" id="UP000195766">
    <property type="component" value="Unassembled WGS sequence"/>
</dbReference>
<dbReference type="EMBL" id="FUIE01000025">
    <property type="protein sequence ID" value="SJM55176.1"/>
    <property type="molecule type" value="Genomic_DNA"/>
</dbReference>
<protein>
    <submittedName>
        <fullName evidence="1">Uncharacterized protein</fullName>
    </submittedName>
</protein>
<evidence type="ECO:0000313" key="2">
    <source>
        <dbReference type="Proteomes" id="UP000195766"/>
    </source>
</evidence>